<evidence type="ECO:0000313" key="3">
    <source>
        <dbReference type="Proteomes" id="UP000821853"/>
    </source>
</evidence>
<dbReference type="Proteomes" id="UP000821853">
    <property type="component" value="Unassembled WGS sequence"/>
</dbReference>
<reference evidence="2 3" key="1">
    <citation type="journal article" date="2020" name="Cell">
        <title>Large-Scale Comparative Analyses of Tick Genomes Elucidate Their Genetic Diversity and Vector Capacities.</title>
        <authorList>
            <consortium name="Tick Genome and Microbiome Consortium (TIGMIC)"/>
            <person name="Jia N."/>
            <person name="Wang J."/>
            <person name="Shi W."/>
            <person name="Du L."/>
            <person name="Sun Y."/>
            <person name="Zhan W."/>
            <person name="Jiang J.F."/>
            <person name="Wang Q."/>
            <person name="Zhang B."/>
            <person name="Ji P."/>
            <person name="Bell-Sakyi L."/>
            <person name="Cui X.M."/>
            <person name="Yuan T.T."/>
            <person name="Jiang B.G."/>
            <person name="Yang W.F."/>
            <person name="Lam T.T."/>
            <person name="Chang Q.C."/>
            <person name="Ding S.J."/>
            <person name="Wang X.J."/>
            <person name="Zhu J.G."/>
            <person name="Ruan X.D."/>
            <person name="Zhao L."/>
            <person name="Wei J.T."/>
            <person name="Ye R.Z."/>
            <person name="Que T.C."/>
            <person name="Du C.H."/>
            <person name="Zhou Y.H."/>
            <person name="Cheng J.X."/>
            <person name="Dai P.F."/>
            <person name="Guo W.B."/>
            <person name="Han X.H."/>
            <person name="Huang E.J."/>
            <person name="Li L.F."/>
            <person name="Wei W."/>
            <person name="Gao Y.C."/>
            <person name="Liu J.Z."/>
            <person name="Shao H.Z."/>
            <person name="Wang X."/>
            <person name="Wang C.C."/>
            <person name="Yang T.C."/>
            <person name="Huo Q.B."/>
            <person name="Li W."/>
            <person name="Chen H.Y."/>
            <person name="Chen S.E."/>
            <person name="Zhou L.G."/>
            <person name="Ni X.B."/>
            <person name="Tian J.H."/>
            <person name="Sheng Y."/>
            <person name="Liu T."/>
            <person name="Pan Y.S."/>
            <person name="Xia L.Y."/>
            <person name="Li J."/>
            <person name="Zhao F."/>
            <person name="Cao W.C."/>
        </authorList>
    </citation>
    <scope>NUCLEOTIDE SEQUENCE [LARGE SCALE GENOMIC DNA]</scope>
    <source>
        <strain evidence="2">HaeL-2018</strain>
    </source>
</reference>
<protein>
    <submittedName>
        <fullName evidence="2">Uncharacterized protein</fullName>
    </submittedName>
</protein>
<organism evidence="2 3">
    <name type="scientific">Haemaphysalis longicornis</name>
    <name type="common">Bush tick</name>
    <dbReference type="NCBI Taxonomy" id="44386"/>
    <lineage>
        <taxon>Eukaryota</taxon>
        <taxon>Metazoa</taxon>
        <taxon>Ecdysozoa</taxon>
        <taxon>Arthropoda</taxon>
        <taxon>Chelicerata</taxon>
        <taxon>Arachnida</taxon>
        <taxon>Acari</taxon>
        <taxon>Parasitiformes</taxon>
        <taxon>Ixodida</taxon>
        <taxon>Ixodoidea</taxon>
        <taxon>Ixodidae</taxon>
        <taxon>Haemaphysalinae</taxon>
        <taxon>Haemaphysalis</taxon>
    </lineage>
</organism>
<dbReference type="GO" id="GO:0016758">
    <property type="term" value="F:hexosyltransferase activity"/>
    <property type="evidence" value="ECO:0007669"/>
    <property type="project" value="TreeGrafter"/>
</dbReference>
<name>A0A9J6FGW8_HAELO</name>
<sequence length="316" mass="35742">MNATCEEEILRALVLCSGNVGCDDVDAEPAGQSLSRRHPARKTGWLNRTGRVSASTMRRCENNAAVYRAIAIACCVILLVGLAWLYESCLQYSNGRHTFGQLISRQRFFLRRWQAFDNTLPDESNAIWFIESSNETYLKGRQACAVESASLHNPSLPVVLLTTGQLSPDGGYYEALQSLPNFRALRVNLTDVFNETPLDLWYQSRNWTSGPYRIEDLSDGVRLAVLVETGWNLPGPRHHRYEVLGRLEQQCHVRGDWPAHQQRTFLRQGAPIHRKGIEEVRYGVQLDPLGKLRAVTARTLILLLEQCAVWRPGEIP</sequence>
<dbReference type="GO" id="GO:0006688">
    <property type="term" value="P:glycosphingolipid biosynthetic process"/>
    <property type="evidence" value="ECO:0007669"/>
    <property type="project" value="TreeGrafter"/>
</dbReference>
<keyword evidence="1" id="KW-0812">Transmembrane</keyword>
<evidence type="ECO:0000313" key="2">
    <source>
        <dbReference type="EMBL" id="KAH9365590.1"/>
    </source>
</evidence>
<dbReference type="EMBL" id="JABSTR010000003">
    <property type="protein sequence ID" value="KAH9365590.1"/>
    <property type="molecule type" value="Genomic_DNA"/>
</dbReference>
<dbReference type="VEuPathDB" id="VectorBase:HLOH_045572"/>
<keyword evidence="1" id="KW-0472">Membrane</keyword>
<accession>A0A9J6FGW8</accession>
<dbReference type="OrthoDB" id="409543at2759"/>
<keyword evidence="3" id="KW-1185">Reference proteome</keyword>
<evidence type="ECO:0000256" key="1">
    <source>
        <dbReference type="SAM" id="Phobius"/>
    </source>
</evidence>
<feature type="transmembrane region" description="Helical" evidence="1">
    <location>
        <begin position="65"/>
        <end position="86"/>
    </location>
</feature>
<proteinExistence type="predicted"/>
<keyword evidence="1" id="KW-1133">Transmembrane helix</keyword>
<dbReference type="AlphaFoldDB" id="A0A9J6FGW8"/>
<dbReference type="PANTHER" id="PTHR12042">
    <property type="entry name" value="LACTOSYLCERAMIDE 4-ALPHA-GALACTOSYLTRANSFERASE ALPHA- 1,4-GALACTOSYLTRANSFERASE"/>
    <property type="match status" value="1"/>
</dbReference>
<dbReference type="InterPro" id="IPR051981">
    <property type="entry name" value="Glycosyltransf_32"/>
</dbReference>
<gene>
    <name evidence="2" type="ORF">HPB48_009202</name>
</gene>
<dbReference type="GO" id="GO:0016020">
    <property type="term" value="C:membrane"/>
    <property type="evidence" value="ECO:0007669"/>
    <property type="project" value="GOC"/>
</dbReference>
<comment type="caution">
    <text evidence="2">The sequence shown here is derived from an EMBL/GenBank/DDBJ whole genome shotgun (WGS) entry which is preliminary data.</text>
</comment>
<dbReference type="PANTHER" id="PTHR12042:SF21">
    <property type="entry name" value="ALPHA1,4-GALACTOSYLTRANSFERASE 1-RELATED"/>
    <property type="match status" value="1"/>
</dbReference>